<evidence type="ECO:0000313" key="10">
    <source>
        <dbReference type="Proteomes" id="UP000292347"/>
    </source>
</evidence>
<keyword evidence="2" id="KW-0813">Transport</keyword>
<dbReference type="RefSeq" id="WP_129341970.1">
    <property type="nucleotide sequence ID" value="NZ_JACIDD010000002.1"/>
</dbReference>
<gene>
    <name evidence="9" type="ORF">EO081_11035</name>
</gene>
<keyword evidence="4" id="KW-0812">Transmembrane</keyword>
<dbReference type="InterPro" id="IPR020846">
    <property type="entry name" value="MFS_dom"/>
</dbReference>
<dbReference type="InterPro" id="IPR005829">
    <property type="entry name" value="Sugar_transporter_CS"/>
</dbReference>
<keyword evidence="10" id="KW-1185">Reference proteome</keyword>
<dbReference type="InterPro" id="IPR005828">
    <property type="entry name" value="MFS_sugar_transport-like"/>
</dbReference>
<dbReference type="OrthoDB" id="9783227at2"/>
<dbReference type="PROSITE" id="PS50850">
    <property type="entry name" value="MFS"/>
    <property type="match status" value="1"/>
</dbReference>
<evidence type="ECO:0000313" key="9">
    <source>
        <dbReference type="EMBL" id="RXZ31737.1"/>
    </source>
</evidence>
<dbReference type="PANTHER" id="PTHR43528">
    <property type="entry name" value="ALPHA-KETOGLUTARATE PERMEASE"/>
    <property type="match status" value="1"/>
</dbReference>
<evidence type="ECO:0000259" key="8">
    <source>
        <dbReference type="PROSITE" id="PS50850"/>
    </source>
</evidence>
<evidence type="ECO:0000256" key="5">
    <source>
        <dbReference type="ARBA" id="ARBA00022847"/>
    </source>
</evidence>
<evidence type="ECO:0000256" key="4">
    <source>
        <dbReference type="ARBA" id="ARBA00022692"/>
    </source>
</evidence>
<protein>
    <submittedName>
        <fullName evidence="9">MFS transporter</fullName>
    </submittedName>
</protein>
<dbReference type="Gene3D" id="1.20.1250.20">
    <property type="entry name" value="MFS general substrate transporter like domains"/>
    <property type="match status" value="2"/>
</dbReference>
<dbReference type="Pfam" id="PF00083">
    <property type="entry name" value="Sugar_tr"/>
    <property type="match status" value="1"/>
</dbReference>
<dbReference type="AlphaFoldDB" id="A0A4Q2IT99"/>
<evidence type="ECO:0000256" key="1">
    <source>
        <dbReference type="ARBA" id="ARBA00004651"/>
    </source>
</evidence>
<evidence type="ECO:0000256" key="6">
    <source>
        <dbReference type="ARBA" id="ARBA00022989"/>
    </source>
</evidence>
<accession>A0A4Q2IT99</accession>
<dbReference type="PROSITE" id="PS00217">
    <property type="entry name" value="SUGAR_TRANSPORT_2"/>
    <property type="match status" value="1"/>
</dbReference>
<dbReference type="EMBL" id="SDPT01000002">
    <property type="protein sequence ID" value="RXZ31737.1"/>
    <property type="molecule type" value="Genomic_DNA"/>
</dbReference>
<keyword evidence="7" id="KW-0472">Membrane</keyword>
<name>A0A4Q2IT99_9SPHN</name>
<comment type="subcellular location">
    <subcellularLocation>
        <location evidence="1">Cell membrane</location>
        <topology evidence="1">Multi-pass membrane protein</topology>
    </subcellularLocation>
</comment>
<dbReference type="GO" id="GO:0015293">
    <property type="term" value="F:symporter activity"/>
    <property type="evidence" value="ECO:0007669"/>
    <property type="project" value="UniProtKB-KW"/>
</dbReference>
<dbReference type="Proteomes" id="UP000292347">
    <property type="component" value="Unassembled WGS sequence"/>
</dbReference>
<dbReference type="InterPro" id="IPR051084">
    <property type="entry name" value="H+-coupled_symporters"/>
</dbReference>
<proteinExistence type="predicted"/>
<evidence type="ECO:0000256" key="2">
    <source>
        <dbReference type="ARBA" id="ARBA00022448"/>
    </source>
</evidence>
<feature type="domain" description="Major facilitator superfamily (MFS) profile" evidence="8">
    <location>
        <begin position="18"/>
        <end position="438"/>
    </location>
</feature>
<dbReference type="PANTHER" id="PTHR43528:SF1">
    <property type="entry name" value="ALPHA-KETOGLUTARATE PERMEASE"/>
    <property type="match status" value="1"/>
</dbReference>
<dbReference type="SUPFAM" id="SSF103473">
    <property type="entry name" value="MFS general substrate transporter"/>
    <property type="match status" value="1"/>
</dbReference>
<organism evidence="9 10">
    <name type="scientific">Sphingomonas desiccabilis</name>
    <dbReference type="NCBI Taxonomy" id="429134"/>
    <lineage>
        <taxon>Bacteria</taxon>
        <taxon>Pseudomonadati</taxon>
        <taxon>Pseudomonadota</taxon>
        <taxon>Alphaproteobacteria</taxon>
        <taxon>Sphingomonadales</taxon>
        <taxon>Sphingomonadaceae</taxon>
        <taxon>Sphingomonas</taxon>
    </lineage>
</organism>
<keyword evidence="5" id="KW-0769">Symport</keyword>
<evidence type="ECO:0000256" key="7">
    <source>
        <dbReference type="ARBA" id="ARBA00023136"/>
    </source>
</evidence>
<dbReference type="GO" id="GO:0005886">
    <property type="term" value="C:plasma membrane"/>
    <property type="evidence" value="ECO:0007669"/>
    <property type="project" value="UniProtKB-SubCell"/>
</dbReference>
<dbReference type="InterPro" id="IPR036259">
    <property type="entry name" value="MFS_trans_sf"/>
</dbReference>
<evidence type="ECO:0000256" key="3">
    <source>
        <dbReference type="ARBA" id="ARBA00022475"/>
    </source>
</evidence>
<reference evidence="9 10" key="1">
    <citation type="submission" date="2019-01" db="EMBL/GenBank/DDBJ databases">
        <title>Sphingomonas mucosissima sp. nov. and Sphingomonas desiccabilis sp. nov., from biological soil crusts in the Colorado Plateau, USA.</title>
        <authorList>
            <person name="Zhu D."/>
        </authorList>
    </citation>
    <scope>NUCLEOTIDE SEQUENCE [LARGE SCALE GENOMIC DNA]</scope>
    <source>
        <strain evidence="9 10">CP1D</strain>
    </source>
</reference>
<keyword evidence="3" id="KW-1003">Cell membrane</keyword>
<comment type="caution">
    <text evidence="9">The sequence shown here is derived from an EMBL/GenBank/DDBJ whole genome shotgun (WGS) entry which is preliminary data.</text>
</comment>
<sequence length="443" mass="46339">MDASTTVRPPTTQTSVLAVAASCFGWGLDLFDLFILLYVAPAVGLHFFPSEEPMLSLAGAYASFAVTLLMRPLGSALFGSYADRYGRKGAMIVAVAGVGVATAAFGLLPTVETIGIWATVLFLLMRLVQGVFVGGVVASTHVIGTESVPERWRGMMSGLIGGGGAAVGTVLASFAFMIISSIFPDEAFNDTGWRFMFFCGMLTSAVGLVLFRGLAESPQFRAAQDAKDAKRRDKQAATGPSPLKKLFGTPDYRNRFFVNLLLSAGGGGFYYLTAGYLPTYLKLVNGLPGPQASTIMLLGAAMGALSSIALGELSQHIGRKKTFLVIGAVAIVALPLLISGMATATGSAVTWYALAISFLGSAGFAPLMIYLNERFPTDIRATGTALSWNVGFAIGGIMPTFVSLAAKAPSDIPHVLSIFLGVLAAIYLLGAIISPETRGRLAA</sequence>
<keyword evidence="6" id="KW-1133">Transmembrane helix</keyword>